<protein>
    <submittedName>
        <fullName evidence="1">Polyketide cyclase</fullName>
    </submittedName>
</protein>
<comment type="caution">
    <text evidence="1">The sequence shown here is derived from an EMBL/GenBank/DDBJ whole genome shotgun (WGS) entry which is preliminary data.</text>
</comment>
<evidence type="ECO:0000313" key="2">
    <source>
        <dbReference type="Proteomes" id="UP000186040"/>
    </source>
</evidence>
<name>A0A1Q9LMQ1_9PSEU</name>
<gene>
    <name evidence="1" type="ORF">BJP25_17690</name>
</gene>
<dbReference type="RefSeq" id="WP_075975010.1">
    <property type="nucleotide sequence ID" value="NZ_MKQR01000011.1"/>
</dbReference>
<proteinExistence type="predicted"/>
<dbReference type="CDD" id="cd07812">
    <property type="entry name" value="SRPBCC"/>
    <property type="match status" value="1"/>
</dbReference>
<dbReference type="InterPro" id="IPR019587">
    <property type="entry name" value="Polyketide_cyclase/dehydratase"/>
</dbReference>
<evidence type="ECO:0000313" key="1">
    <source>
        <dbReference type="EMBL" id="OLR93308.1"/>
    </source>
</evidence>
<dbReference type="AlphaFoldDB" id="A0A1Q9LMQ1"/>
<dbReference type="STRING" id="1193682.BJP25_17690"/>
<dbReference type="Pfam" id="PF10604">
    <property type="entry name" value="Polyketide_cyc2"/>
    <property type="match status" value="1"/>
</dbReference>
<dbReference type="EMBL" id="MKQR01000011">
    <property type="protein sequence ID" value="OLR93308.1"/>
    <property type="molecule type" value="Genomic_DNA"/>
</dbReference>
<dbReference type="Gene3D" id="3.30.530.20">
    <property type="match status" value="1"/>
</dbReference>
<dbReference type="SUPFAM" id="SSF55961">
    <property type="entry name" value="Bet v1-like"/>
    <property type="match status" value="1"/>
</dbReference>
<dbReference type="Proteomes" id="UP000186040">
    <property type="component" value="Unassembled WGS sequence"/>
</dbReference>
<accession>A0A1Q9LMQ1</accession>
<keyword evidence="2" id="KW-1185">Reference proteome</keyword>
<organism evidence="1 2">
    <name type="scientific">Actinokineospora bangkokensis</name>
    <dbReference type="NCBI Taxonomy" id="1193682"/>
    <lineage>
        <taxon>Bacteria</taxon>
        <taxon>Bacillati</taxon>
        <taxon>Actinomycetota</taxon>
        <taxon>Actinomycetes</taxon>
        <taxon>Pseudonocardiales</taxon>
        <taxon>Pseudonocardiaceae</taxon>
        <taxon>Actinokineospora</taxon>
    </lineage>
</organism>
<sequence>MAEVEAIVHVPADRVWAVLSDGWLYSGWVVGATHIREVDSGWPGVGSKIHHSVGSWPLTIEDTTEVTEVEPGRVLQLLARAWPAGDAVVRVELTALGPDRTRVVMKEQARSGPGKLVPQPLRDLLLVRRNRESLARLTALATGREG</sequence>
<reference evidence="1 2" key="1">
    <citation type="submission" date="2016-10" db="EMBL/GenBank/DDBJ databases">
        <title>The Draft Genome Sequence of Actinokineospora bangkokensis 44EHWT reveals the biosynthetic pathway of antifungal compounds Thailandins with unusual extender unit butylmalonyl-CoA.</title>
        <authorList>
            <person name="Greule A."/>
            <person name="Intra B."/>
            <person name="Flemming S."/>
            <person name="Rommel M.G."/>
            <person name="Panbangred W."/>
            <person name="Bechthold A."/>
        </authorList>
    </citation>
    <scope>NUCLEOTIDE SEQUENCE [LARGE SCALE GENOMIC DNA]</scope>
    <source>
        <strain evidence="1 2">44EHW</strain>
    </source>
</reference>
<dbReference type="OrthoDB" id="4483486at2"/>
<dbReference type="InterPro" id="IPR023393">
    <property type="entry name" value="START-like_dom_sf"/>
</dbReference>